<dbReference type="AlphaFoldDB" id="A0A059DZ23"/>
<gene>
    <name evidence="2" type="ORF">HY36_08305</name>
</gene>
<dbReference type="PATRIC" id="fig|1280948.3.peg.2776"/>
<evidence type="ECO:0000313" key="2">
    <source>
        <dbReference type="EMBL" id="KCZ59270.1"/>
    </source>
</evidence>
<organism evidence="2 3">
    <name type="scientific">Hyphomonas atlantica</name>
    <dbReference type="NCBI Taxonomy" id="1280948"/>
    <lineage>
        <taxon>Bacteria</taxon>
        <taxon>Pseudomonadati</taxon>
        <taxon>Pseudomonadota</taxon>
        <taxon>Alphaproteobacteria</taxon>
        <taxon>Hyphomonadales</taxon>
        <taxon>Hyphomonadaceae</taxon>
        <taxon>Hyphomonas</taxon>
    </lineage>
</organism>
<accession>A0A059DZ23</accession>
<keyword evidence="1" id="KW-1133">Transmembrane helix</keyword>
<keyword evidence="1" id="KW-0472">Membrane</keyword>
<feature type="transmembrane region" description="Helical" evidence="1">
    <location>
        <begin position="58"/>
        <end position="81"/>
    </location>
</feature>
<comment type="caution">
    <text evidence="2">The sequence shown here is derived from an EMBL/GenBank/DDBJ whole genome shotgun (WGS) entry which is preliminary data.</text>
</comment>
<dbReference type="STRING" id="1280948.HY36_08305"/>
<dbReference type="RefSeq" id="WP_035553876.1">
    <property type="nucleotide sequence ID" value="NZ_AWFH01000045.1"/>
</dbReference>
<dbReference type="EMBL" id="AWFH01000045">
    <property type="protein sequence ID" value="KCZ59270.1"/>
    <property type="molecule type" value="Genomic_DNA"/>
</dbReference>
<protein>
    <recommendedName>
        <fullName evidence="4">DUF3137 domain-containing protein</fullName>
    </recommendedName>
</protein>
<reference evidence="2 3" key="1">
    <citation type="journal article" date="2014" name="Antonie Van Leeuwenhoek">
        <title>Hyphomonas beringensis sp. nov. and Hyphomonas chukchiensis sp. nov., isolated from surface seawater of the Bering Sea and Chukchi Sea.</title>
        <authorList>
            <person name="Li C."/>
            <person name="Lai Q."/>
            <person name="Li G."/>
            <person name="Dong C."/>
            <person name="Wang J."/>
            <person name="Liao Y."/>
            <person name="Shao Z."/>
        </authorList>
    </citation>
    <scope>NUCLEOTIDE SEQUENCE [LARGE SCALE GENOMIC DNA]</scope>
    <source>
        <strain evidence="2 3">22II1-22F38</strain>
    </source>
</reference>
<evidence type="ECO:0000256" key="1">
    <source>
        <dbReference type="SAM" id="Phobius"/>
    </source>
</evidence>
<dbReference type="eggNOG" id="COG0457">
    <property type="taxonomic scope" value="Bacteria"/>
</dbReference>
<dbReference type="GeneID" id="92500662"/>
<feature type="transmembrane region" description="Helical" evidence="1">
    <location>
        <begin position="87"/>
        <end position="108"/>
    </location>
</feature>
<sequence>MSGFNPQKLSDALVGAPSLEVLSAKRPEFAHVPKVWSDVLRPELARRESDRKEAIRTAITRSCIGAGLPIFVAILLAISSLMSFNMMFPGIMFVIILFAAVVSGPAWIRVFTMKSQTKQLVLAAACEPFGFSYDTLHPDLSGVEDFRSLMQRATELSAAYSAGSGKTVPTPFGMISTGSGNGIEAPTPAYEVLKAAKLLPSHSRRKFEDMISGERAGAKFVLVEARLETGGKNSTTVFQGILAHVEYPERFLGRTVMARSGWWKRGRDAGDLKRVDLISRELEDAFTVYSTDQVEARALLSPDRMERLIALERHFSGGKLRGVFEDGHMTLALEADDQFEAGSIFQTLVDPRRYASALVELGLVCDLIDGFLTRDWVRGRL</sequence>
<dbReference type="InterPro" id="IPR021484">
    <property type="entry name" value="DUF3137"/>
</dbReference>
<dbReference type="Proteomes" id="UP000024547">
    <property type="component" value="Unassembled WGS sequence"/>
</dbReference>
<name>A0A059DZ23_9PROT</name>
<keyword evidence="1" id="KW-0812">Transmembrane</keyword>
<dbReference type="Pfam" id="PF11335">
    <property type="entry name" value="DUF3137"/>
    <property type="match status" value="1"/>
</dbReference>
<dbReference type="OrthoDB" id="4960523at2"/>
<proteinExistence type="predicted"/>
<keyword evidence="3" id="KW-1185">Reference proteome</keyword>
<evidence type="ECO:0000313" key="3">
    <source>
        <dbReference type="Proteomes" id="UP000024547"/>
    </source>
</evidence>
<evidence type="ECO:0008006" key="4">
    <source>
        <dbReference type="Google" id="ProtNLM"/>
    </source>
</evidence>